<dbReference type="Proteomes" id="UP000260644">
    <property type="component" value="Unassembled WGS sequence"/>
</dbReference>
<keyword evidence="6" id="KW-1185">Reference proteome</keyword>
<evidence type="ECO:0000313" key="5">
    <source>
        <dbReference type="EMBL" id="RFS18909.1"/>
    </source>
</evidence>
<feature type="chain" id="PRO_5017791900" evidence="3">
    <location>
        <begin position="28"/>
        <end position="1076"/>
    </location>
</feature>
<dbReference type="Gene3D" id="2.60.120.260">
    <property type="entry name" value="Galactose-binding domain-like"/>
    <property type="match status" value="1"/>
</dbReference>
<dbReference type="AlphaFoldDB" id="A0A3E1Y2J0"/>
<name>A0A3E1Y2J0_9BACT</name>
<dbReference type="OrthoDB" id="9761519at2"/>
<evidence type="ECO:0000256" key="3">
    <source>
        <dbReference type="SAM" id="SignalP"/>
    </source>
</evidence>
<keyword evidence="2 5" id="KW-0378">Hydrolase</keyword>
<dbReference type="PROSITE" id="PS51257">
    <property type="entry name" value="PROKAR_LIPOPROTEIN"/>
    <property type="match status" value="1"/>
</dbReference>
<dbReference type="PANTHER" id="PTHR43817">
    <property type="entry name" value="GLYCOSYL HYDROLASE"/>
    <property type="match status" value="1"/>
</dbReference>
<evidence type="ECO:0000313" key="6">
    <source>
        <dbReference type="Proteomes" id="UP000260644"/>
    </source>
</evidence>
<dbReference type="Pfam" id="PF22666">
    <property type="entry name" value="Glyco_hydro_2_N2"/>
    <property type="match status" value="1"/>
</dbReference>
<evidence type="ECO:0000256" key="1">
    <source>
        <dbReference type="ARBA" id="ARBA00022729"/>
    </source>
</evidence>
<dbReference type="PANTHER" id="PTHR43817:SF1">
    <property type="entry name" value="HYDROLASE, FAMILY 43, PUTATIVE (AFU_ORTHOLOGUE AFUA_3G01660)-RELATED"/>
    <property type="match status" value="1"/>
</dbReference>
<keyword evidence="1 3" id="KW-0732">Signal</keyword>
<protein>
    <submittedName>
        <fullName evidence="5">Glycoside hydrolase family 2</fullName>
    </submittedName>
</protein>
<dbReference type="Pfam" id="PF17132">
    <property type="entry name" value="Glyco_hydro_106"/>
    <property type="match status" value="1"/>
</dbReference>
<dbReference type="InterPro" id="IPR008979">
    <property type="entry name" value="Galactose-bd-like_sf"/>
</dbReference>
<reference evidence="5 6" key="1">
    <citation type="submission" date="2018-07" db="EMBL/GenBank/DDBJ databases">
        <title>Chitinophaga K2CV101002-2 sp. nov., isolated from a monsoon evergreen broad-leaved forest soil.</title>
        <authorList>
            <person name="Lv Y."/>
        </authorList>
    </citation>
    <scope>NUCLEOTIDE SEQUENCE [LARGE SCALE GENOMIC DNA]</scope>
    <source>
        <strain evidence="5 6">GDMCC 1.1288</strain>
    </source>
</reference>
<dbReference type="EMBL" id="QPMM01000018">
    <property type="protein sequence ID" value="RFS18909.1"/>
    <property type="molecule type" value="Genomic_DNA"/>
</dbReference>
<proteinExistence type="predicted"/>
<dbReference type="NCBIfam" id="NF045579">
    <property type="entry name" value="rhamnoside_JR"/>
    <property type="match status" value="1"/>
</dbReference>
<feature type="signal peptide" evidence="3">
    <location>
        <begin position="1"/>
        <end position="27"/>
    </location>
</feature>
<dbReference type="CDD" id="cd03143">
    <property type="entry name" value="A4_beta-galactosidase_middle_domain"/>
    <property type="match status" value="1"/>
</dbReference>
<comment type="caution">
    <text evidence="5">The sequence shown here is derived from an EMBL/GenBank/DDBJ whole genome shotgun (WGS) entry which is preliminary data.</text>
</comment>
<dbReference type="GO" id="GO:0004553">
    <property type="term" value="F:hydrolase activity, hydrolyzing O-glycosyl compounds"/>
    <property type="evidence" value="ECO:0007669"/>
    <property type="project" value="UniProtKB-ARBA"/>
</dbReference>
<evidence type="ECO:0000256" key="2">
    <source>
        <dbReference type="ARBA" id="ARBA00022801"/>
    </source>
</evidence>
<accession>A0A3E1Y2J0</accession>
<dbReference type="SUPFAM" id="SSF49785">
    <property type="entry name" value="Galactose-binding domain-like"/>
    <property type="match status" value="1"/>
</dbReference>
<evidence type="ECO:0000259" key="4">
    <source>
        <dbReference type="Pfam" id="PF22666"/>
    </source>
</evidence>
<feature type="domain" description="Beta-mannosidase-like galactose-binding" evidence="4">
    <location>
        <begin position="961"/>
        <end position="1033"/>
    </location>
</feature>
<organism evidence="5 6">
    <name type="scientific">Chitinophaga silvatica</name>
    <dbReference type="NCBI Taxonomy" id="2282649"/>
    <lineage>
        <taxon>Bacteria</taxon>
        <taxon>Pseudomonadati</taxon>
        <taxon>Bacteroidota</taxon>
        <taxon>Chitinophagia</taxon>
        <taxon>Chitinophagales</taxon>
        <taxon>Chitinophagaceae</taxon>
        <taxon>Chitinophaga</taxon>
    </lineage>
</organism>
<dbReference type="InterPro" id="IPR054593">
    <property type="entry name" value="Beta-mannosidase-like_N2"/>
</dbReference>
<gene>
    <name evidence="5" type="ORF">DVR12_26380</name>
</gene>
<dbReference type="RefSeq" id="WP_116978810.1">
    <property type="nucleotide sequence ID" value="NZ_QPMM01000018.1"/>
</dbReference>
<sequence length="1076" mass="119659">MNQLKLRKSFTYSLAVGLLSGCLAANAQQSTFLKGFTVPPENIKPSVYWYWMSDNISVDGVKKDIEAMHKVGIGRAFIGNIGYPKEEVPYGNVKLFSDEWWNVTHAAIKAATEKGIDIGMFNSPGWSQSGGPWIKPSQSMRYLAGNEFTVPGGQQTEIKLSPVEKDFQQVAVVAFPEPEADKESISKYAPVLTSNANFRSIKQLIDENTAEEAQTDKTLGKGNYIDFEVNNAFSVRSLVIYPAHKPAKGQLALQVKEGNDYRTVTTFELDRSNPQGNVGFKPYAPVAVSFAEVKGKNFRLTILDGHASLAEIKLLAAPRIERFEEKQLAKMFQTPLPLWNEYQWPQQQQVNNSAMVVDPSKAIDLTKQVSANGVLSWKVPAGNWIVIQYGMLPTGVTNGPASPEGMGLELDKMNDAYMQHHYNSFIGKIKNSMAPADRKALKWVVADSYETGSQNWTDGMADDFKKTYGYDPLPWLPVLSGRVVGSPEQSDRFLWDLRRLIADRVAYKYVGGLRKVSNKDGMKIWLENYGHWGFPSEFLKYGGQSDEIAGEFWNEGSLGNIECRAASSAAHIYGKTRVAAESFTAGGNAYGRYPALLKRRGDWSFTEGINHTLLHVFIEQPYEDREPGVNAGFGTEFNRKNTWFYQGKAFVDYIRRCNYLLQQGKVVNDIAYFIGEDAPKMTGVRDPELPKGYSFDYINAEVILTRVQVKNNRLVLPDGMSYSMLVLPKLETMRPELLEKISQLVKQGAVILGPAPKRSPSLQNYPLADTKVQQLAASLWGNSNERQRKVGLGTVLSGMTMEEALDVVKLKPDVMQLPAEVLYIHRTTPEGELYFVTNQSANEISLDPAFRVTGRQPEWWDAVNGDTRELPQFTAQGNHTVVPLTLAPAQSGFIFFRKKTTANGTSVRKNFPAATPVLELSNPWVVTFDAAKRGPAGPVTFNTLTDWTTNSDERIKSYSGTAVYETSFNVDALPSASACYLDLGTVNVMAKVKLNGVDLGTVWTSPYRVDVRKALKQGSNKLEVEVVNTWINRLIGDSKLPAAERKTWSNVNPYKPTDNYQPSGLVGPVSLVSVNY</sequence>